<gene>
    <name evidence="7" type="ORF">C8N40_101485</name>
</gene>
<feature type="signal peptide" evidence="5">
    <location>
        <begin position="1"/>
        <end position="28"/>
    </location>
</feature>
<dbReference type="InterPro" id="IPR017941">
    <property type="entry name" value="Rieske_2Fe-2S"/>
</dbReference>
<evidence type="ECO:0000256" key="2">
    <source>
        <dbReference type="ARBA" id="ARBA00022723"/>
    </source>
</evidence>
<protein>
    <submittedName>
        <fullName evidence="7">Rieske-like 2Fe-2S protein</fullName>
    </submittedName>
</protein>
<dbReference type="GO" id="GO:0051537">
    <property type="term" value="F:2 iron, 2 sulfur cluster binding"/>
    <property type="evidence" value="ECO:0007669"/>
    <property type="project" value="UniProtKB-KW"/>
</dbReference>
<keyword evidence="8" id="KW-1185">Reference proteome</keyword>
<dbReference type="AlphaFoldDB" id="A0A2T5YTL1"/>
<evidence type="ECO:0000313" key="7">
    <source>
        <dbReference type="EMBL" id="PTX22658.1"/>
    </source>
</evidence>
<keyword evidence="3" id="KW-0408">Iron</keyword>
<keyword evidence="2" id="KW-0479">Metal-binding</keyword>
<name>A0A2T5YTL1_9BACT</name>
<dbReference type="InterPro" id="IPR036922">
    <property type="entry name" value="Rieske_2Fe-2S_sf"/>
</dbReference>
<organism evidence="7 8">
    <name type="scientific">Pontibacter mucosus</name>
    <dbReference type="NCBI Taxonomy" id="1649266"/>
    <lineage>
        <taxon>Bacteria</taxon>
        <taxon>Pseudomonadati</taxon>
        <taxon>Bacteroidota</taxon>
        <taxon>Cytophagia</taxon>
        <taxon>Cytophagales</taxon>
        <taxon>Hymenobacteraceae</taxon>
        <taxon>Pontibacter</taxon>
    </lineage>
</organism>
<feature type="domain" description="Rieske" evidence="6">
    <location>
        <begin position="59"/>
        <end position="148"/>
    </location>
</feature>
<dbReference type="PROSITE" id="PS51257">
    <property type="entry name" value="PROKAR_LIPOPROTEIN"/>
    <property type="match status" value="1"/>
</dbReference>
<dbReference type="SUPFAM" id="SSF50022">
    <property type="entry name" value="ISP domain"/>
    <property type="match status" value="1"/>
</dbReference>
<dbReference type="GO" id="GO:0046872">
    <property type="term" value="F:metal ion binding"/>
    <property type="evidence" value="ECO:0007669"/>
    <property type="project" value="UniProtKB-KW"/>
</dbReference>
<dbReference type="Gene3D" id="2.102.10.10">
    <property type="entry name" value="Rieske [2Fe-2S] iron-sulphur domain"/>
    <property type="match status" value="1"/>
</dbReference>
<comment type="caution">
    <text evidence="7">The sequence shown here is derived from an EMBL/GenBank/DDBJ whole genome shotgun (WGS) entry which is preliminary data.</text>
</comment>
<accession>A0A2T5YTL1</accession>
<dbReference type="EMBL" id="QBKI01000001">
    <property type="protein sequence ID" value="PTX22658.1"/>
    <property type="molecule type" value="Genomic_DNA"/>
</dbReference>
<evidence type="ECO:0000313" key="8">
    <source>
        <dbReference type="Proteomes" id="UP000244225"/>
    </source>
</evidence>
<keyword evidence="1" id="KW-0001">2Fe-2S</keyword>
<reference evidence="7 8" key="1">
    <citation type="submission" date="2018-04" db="EMBL/GenBank/DDBJ databases">
        <title>Genomic Encyclopedia of Archaeal and Bacterial Type Strains, Phase II (KMG-II): from individual species to whole genera.</title>
        <authorList>
            <person name="Goeker M."/>
        </authorList>
    </citation>
    <scope>NUCLEOTIDE SEQUENCE [LARGE SCALE GENOMIC DNA]</scope>
    <source>
        <strain evidence="7 8">DSM 100162</strain>
    </source>
</reference>
<evidence type="ECO:0000256" key="1">
    <source>
        <dbReference type="ARBA" id="ARBA00022714"/>
    </source>
</evidence>
<dbReference type="PROSITE" id="PS51296">
    <property type="entry name" value="RIESKE"/>
    <property type="match status" value="1"/>
</dbReference>
<evidence type="ECO:0000256" key="5">
    <source>
        <dbReference type="SAM" id="SignalP"/>
    </source>
</evidence>
<proteinExistence type="predicted"/>
<sequence>MAASRAKDFIRMRSKLLLLPLLTILAGACSKNSSNHPVIPNVPVNTQLNINSQLYPELRQDGGYAYLPEGYKGIIVVRQNAGSYLAFERTCTYDPGNDCLLEVDQSRLYITDPCCGSQFNLQGQVIGGPAISALRQYRTSLVASTLYITN</sequence>
<evidence type="ECO:0000256" key="4">
    <source>
        <dbReference type="ARBA" id="ARBA00023014"/>
    </source>
</evidence>
<evidence type="ECO:0000256" key="3">
    <source>
        <dbReference type="ARBA" id="ARBA00023004"/>
    </source>
</evidence>
<dbReference type="Proteomes" id="UP000244225">
    <property type="component" value="Unassembled WGS sequence"/>
</dbReference>
<keyword evidence="4" id="KW-0411">Iron-sulfur</keyword>
<keyword evidence="5" id="KW-0732">Signal</keyword>
<evidence type="ECO:0000259" key="6">
    <source>
        <dbReference type="PROSITE" id="PS51296"/>
    </source>
</evidence>
<feature type="chain" id="PRO_5015713150" evidence="5">
    <location>
        <begin position="29"/>
        <end position="150"/>
    </location>
</feature>